<organism evidence="1 2">
    <name type="scientific">Paraburkholderia ribeironis</name>
    <dbReference type="NCBI Taxonomy" id="1247936"/>
    <lineage>
        <taxon>Bacteria</taxon>
        <taxon>Pseudomonadati</taxon>
        <taxon>Pseudomonadota</taxon>
        <taxon>Betaproteobacteria</taxon>
        <taxon>Burkholderiales</taxon>
        <taxon>Burkholderiaceae</taxon>
        <taxon>Paraburkholderia</taxon>
    </lineage>
</organism>
<protein>
    <submittedName>
        <fullName evidence="1">Uncharacterized protein</fullName>
    </submittedName>
</protein>
<dbReference type="Proteomes" id="UP000187012">
    <property type="component" value="Unassembled WGS sequence"/>
</dbReference>
<evidence type="ECO:0000313" key="2">
    <source>
        <dbReference type="Proteomes" id="UP000187012"/>
    </source>
</evidence>
<dbReference type="AlphaFoldDB" id="A0A1N7SDD5"/>
<dbReference type="Gene3D" id="1.20.5.170">
    <property type="match status" value="1"/>
</dbReference>
<gene>
    <name evidence="1" type="ORF">BN2475_550016</name>
</gene>
<reference evidence="1 2" key="1">
    <citation type="submission" date="2016-12" db="EMBL/GenBank/DDBJ databases">
        <authorList>
            <person name="Song W.-J."/>
            <person name="Kurnit D.M."/>
        </authorList>
    </citation>
    <scope>NUCLEOTIDE SEQUENCE [LARGE SCALE GENOMIC DNA]</scope>
    <source>
        <strain evidence="1 2">STM7296</strain>
    </source>
</reference>
<evidence type="ECO:0000313" key="1">
    <source>
        <dbReference type="EMBL" id="SIT45373.1"/>
    </source>
</evidence>
<accession>A0A1N7SDD5</accession>
<keyword evidence="2" id="KW-1185">Reference proteome</keyword>
<proteinExistence type="predicted"/>
<name>A0A1N7SDD5_9BURK</name>
<dbReference type="STRING" id="1247936.BN2475_550016"/>
<sequence>MAVGGGSIANRAVVAPSYTIGGSTYSDVGAALARDAEQHRYRRLAKHRRQFQRSGGVCGAIR</sequence>
<dbReference type="EMBL" id="CYGX02000055">
    <property type="protein sequence ID" value="SIT45373.1"/>
    <property type="molecule type" value="Genomic_DNA"/>
</dbReference>